<organism evidence="1 2">
    <name type="scientific">Daphnia galeata</name>
    <dbReference type="NCBI Taxonomy" id="27404"/>
    <lineage>
        <taxon>Eukaryota</taxon>
        <taxon>Metazoa</taxon>
        <taxon>Ecdysozoa</taxon>
        <taxon>Arthropoda</taxon>
        <taxon>Crustacea</taxon>
        <taxon>Branchiopoda</taxon>
        <taxon>Diplostraca</taxon>
        <taxon>Cladocera</taxon>
        <taxon>Anomopoda</taxon>
        <taxon>Daphniidae</taxon>
        <taxon>Daphnia</taxon>
    </lineage>
</organism>
<dbReference type="InterPro" id="IPR032675">
    <property type="entry name" value="LRR_dom_sf"/>
</dbReference>
<dbReference type="InterPro" id="IPR006553">
    <property type="entry name" value="Leu-rich_rpt_Cys-con_subtyp"/>
</dbReference>
<dbReference type="GO" id="GO:0031146">
    <property type="term" value="P:SCF-dependent proteasomal ubiquitin-dependent protein catabolic process"/>
    <property type="evidence" value="ECO:0007669"/>
    <property type="project" value="TreeGrafter"/>
</dbReference>
<dbReference type="Pfam" id="PF13516">
    <property type="entry name" value="LRR_6"/>
    <property type="match status" value="1"/>
</dbReference>
<keyword evidence="2" id="KW-1185">Reference proteome</keyword>
<evidence type="ECO:0000313" key="1">
    <source>
        <dbReference type="EMBL" id="CAH0098117.1"/>
    </source>
</evidence>
<dbReference type="GO" id="GO:0019005">
    <property type="term" value="C:SCF ubiquitin ligase complex"/>
    <property type="evidence" value="ECO:0007669"/>
    <property type="project" value="TreeGrafter"/>
</dbReference>
<dbReference type="Proteomes" id="UP000789390">
    <property type="component" value="Unassembled WGS sequence"/>
</dbReference>
<proteinExistence type="predicted"/>
<dbReference type="SMART" id="SM00367">
    <property type="entry name" value="LRR_CC"/>
    <property type="match status" value="3"/>
</dbReference>
<gene>
    <name evidence="1" type="ORF">DGAL_LOCUS164</name>
</gene>
<comment type="caution">
    <text evidence="1">The sequence shown here is derived from an EMBL/GenBank/DDBJ whole genome shotgun (WGS) entry which is preliminary data.</text>
</comment>
<dbReference type="InterPro" id="IPR001611">
    <property type="entry name" value="Leu-rich_rpt"/>
</dbReference>
<protein>
    <submittedName>
        <fullName evidence="1">Uncharacterized protein</fullName>
    </submittedName>
</protein>
<reference evidence="1" key="1">
    <citation type="submission" date="2021-11" db="EMBL/GenBank/DDBJ databases">
        <authorList>
            <person name="Schell T."/>
        </authorList>
    </citation>
    <scope>NUCLEOTIDE SEQUENCE</scope>
    <source>
        <strain evidence="1">M5</strain>
    </source>
</reference>
<dbReference type="AlphaFoldDB" id="A0A8J2RBD4"/>
<accession>A0A8J2RBD4</accession>
<sequence>MPRLNQPLSMRKWALQSLATNFEVVCYGTTPTHRLRDLIEDGTYLDFQGPFTQWPSDLLEELFQAVAQLRPVGRAYLHHLIQPHLESFNLASGIGDVYFAIQFLGDRCQNLQRLDLSYISYLGPDILSQLVSKLPSLKYINFQMTPITDSVLGQIGQTCRQLRSLDVSSTSISDRGLELLSRKTEGDPPSQLTRLLLTDTYTSHYGVAAALRTLPQLRQLEYEFIFQVFDHLTELGGDEAALELLIEEEEANCLVPYRLMSLKSSDPLNKSENLITALHLCPELQTVALTSGPTFQESSLWNLARLNRLCDLSLTNGPSAYAMDFYNSVVPVLEAIGHQLHNLILTRFTCIDIHIIGKCCPALKNLALSEICHFAPVDSIQSELYTQLEALELWSLVGVQLPSIVIKQLTTPCRLVQNLLFRSCDALTDQLLSELWMVNPMTSLSHATFDGCRNISLTLLVELLCRDSDLNLLRLWNCPQARNNIMKQFFFFSSLITKTTSIINCYKTQLDQDDYAVMLATVKSTNMDVHIDWYPYDAELM</sequence>
<evidence type="ECO:0000313" key="2">
    <source>
        <dbReference type="Proteomes" id="UP000789390"/>
    </source>
</evidence>
<dbReference type="PANTHER" id="PTHR13318">
    <property type="entry name" value="PARTNER OF PAIRED, ISOFORM B-RELATED"/>
    <property type="match status" value="1"/>
</dbReference>
<dbReference type="OrthoDB" id="6350214at2759"/>
<name>A0A8J2RBD4_9CRUS</name>
<dbReference type="Gene3D" id="3.80.10.10">
    <property type="entry name" value="Ribonuclease Inhibitor"/>
    <property type="match status" value="2"/>
</dbReference>
<dbReference type="SUPFAM" id="SSF52047">
    <property type="entry name" value="RNI-like"/>
    <property type="match status" value="2"/>
</dbReference>
<dbReference type="EMBL" id="CAKKLH010000001">
    <property type="protein sequence ID" value="CAH0098117.1"/>
    <property type="molecule type" value="Genomic_DNA"/>
</dbReference>